<dbReference type="SUPFAM" id="SSF57716">
    <property type="entry name" value="Glucocorticoid receptor-like (DNA-binding domain)"/>
    <property type="match status" value="1"/>
</dbReference>
<reference evidence="6" key="1">
    <citation type="journal article" date="2015" name="Genome Announc.">
        <title>Draft Genome Sequence of the Pathogenic Filamentous Fungus Aspergillus udagawae Strain IFM 46973T.</title>
        <authorList>
            <person name="Kusuya Y."/>
            <person name="Takahashi-Nakaguchi A."/>
            <person name="Takahashi H."/>
            <person name="Yaguchi T."/>
        </authorList>
    </citation>
    <scope>NUCLEOTIDE SEQUENCE</scope>
    <source>
        <strain evidence="6">IFM 46973</strain>
    </source>
</reference>
<organism evidence="6 7">
    <name type="scientific">Aspergillus udagawae</name>
    <dbReference type="NCBI Taxonomy" id="91492"/>
    <lineage>
        <taxon>Eukaryota</taxon>
        <taxon>Fungi</taxon>
        <taxon>Dikarya</taxon>
        <taxon>Ascomycota</taxon>
        <taxon>Pezizomycotina</taxon>
        <taxon>Eurotiomycetes</taxon>
        <taxon>Eurotiomycetidae</taxon>
        <taxon>Eurotiales</taxon>
        <taxon>Aspergillaceae</taxon>
        <taxon>Aspergillus</taxon>
        <taxon>Aspergillus subgen. Fumigati</taxon>
    </lineage>
</organism>
<feature type="region of interest" description="Disordered" evidence="4">
    <location>
        <begin position="160"/>
        <end position="221"/>
    </location>
</feature>
<dbReference type="FunFam" id="2.30.170.20:FF:000002">
    <property type="entry name" value="60S ribosomal protein L24"/>
    <property type="match status" value="1"/>
</dbReference>
<dbReference type="EMBL" id="BBXM02000003">
    <property type="protein sequence ID" value="GIC88803.1"/>
    <property type="molecule type" value="Genomic_DNA"/>
</dbReference>
<dbReference type="CDD" id="cd00472">
    <property type="entry name" value="Ribosomal_L24e_L24"/>
    <property type="match status" value="1"/>
</dbReference>
<evidence type="ECO:0000256" key="2">
    <source>
        <dbReference type="ARBA" id="ARBA00022980"/>
    </source>
</evidence>
<comment type="caution">
    <text evidence="6">The sequence shown here is derived from an EMBL/GenBank/DDBJ whole genome shotgun (WGS) entry which is preliminary data.</text>
</comment>
<evidence type="ECO:0000256" key="1">
    <source>
        <dbReference type="ARBA" id="ARBA00005647"/>
    </source>
</evidence>
<evidence type="ECO:0000313" key="6">
    <source>
        <dbReference type="EMBL" id="GIC88803.1"/>
    </source>
</evidence>
<dbReference type="PROSITE" id="PS01073">
    <property type="entry name" value="RIBOSOMAL_L24E"/>
    <property type="match status" value="1"/>
</dbReference>
<feature type="region of interest" description="Disordered" evidence="4">
    <location>
        <begin position="592"/>
        <end position="649"/>
    </location>
</feature>
<dbReference type="RefSeq" id="XP_043146069.1">
    <property type="nucleotide sequence ID" value="XM_043290134.1"/>
</dbReference>
<dbReference type="Pfam" id="PF01246">
    <property type="entry name" value="Ribosomal_L24e"/>
    <property type="match status" value="1"/>
</dbReference>
<accession>A0A8E0QQG8</accession>
<dbReference type="InterPro" id="IPR023442">
    <property type="entry name" value="Ribosomal_eL24_CS"/>
</dbReference>
<keyword evidence="3" id="KW-0687">Ribonucleoprotein</keyword>
<dbReference type="GO" id="GO:0003735">
    <property type="term" value="F:structural constituent of ribosome"/>
    <property type="evidence" value="ECO:0007669"/>
    <property type="project" value="InterPro"/>
</dbReference>
<feature type="region of interest" description="Disordered" evidence="4">
    <location>
        <begin position="280"/>
        <end position="326"/>
    </location>
</feature>
<dbReference type="Gene3D" id="6.10.250.1270">
    <property type="match status" value="1"/>
</dbReference>
<feature type="compositionally biased region" description="Basic and acidic residues" evidence="4">
    <location>
        <begin position="592"/>
        <end position="618"/>
    </location>
</feature>
<dbReference type="GO" id="GO:0003729">
    <property type="term" value="F:mRNA binding"/>
    <property type="evidence" value="ECO:0007669"/>
    <property type="project" value="TreeGrafter"/>
</dbReference>
<feature type="compositionally biased region" description="Basic and acidic residues" evidence="4">
    <location>
        <begin position="91"/>
        <end position="105"/>
    </location>
</feature>
<dbReference type="PANTHER" id="PTHR10792:SF1">
    <property type="entry name" value="RIBOSOMAL PROTEIN L24"/>
    <property type="match status" value="1"/>
</dbReference>
<sequence length="649" mass="71160">MSPDPHAGDRKALKQRSKKMNAERLKYQQTQSEYFPLTDSLIVPKSRVARALDACVRYLQTTTRVVSPPANNFVVSNLKNPGKQLKLRRSRSFESESRIPPRDVTHPASDLPAVPNLKDLREKVRKQVEISSQLINKASISLPLLGSPRICKSAKLTVKQKELDRASPKESSFRRKFSRTMTGDSVKKASSMDRKSWQTQSSSAGSGGKTRSVRSASVTATDKDLVEGDTAAPIEGGLEKLKISEGLKREGKPAAITTAQPKVVKCLRLPGDYVFLDLETPGKKSNANSDSSPCLSPKAKGTEGESAEDQSVEDESGEPANDQDPRGIFEKRLDAIHHIVKNIFQGQPDEDTKSGKASQDAKKWDTKNTKCIKCFGDCPVCGKACCIFDVARRTAAQADPTPEHAEAANQILKLIQSLGNSVLEASTYSLCTTPGGCGRYVCSDCWGICPVELCRDVQCKLAAATDSTLPPNANRQNLVSTGCASPTFKMRTYDDSFSGQKIYPGKGKLYVRGDSKIFRFQNGKSESLFLQRKNPRRIAWTVLYRRQHKKGISEEVAKKRTRRVVKHQRAIVGASLDVIKERRSMRPEARAAARQQAIKEAKEKKAASESRKKAEKAKTAATAAKGTAQRIQSKQGAKGSAPKVAAKSR</sequence>
<evidence type="ECO:0000256" key="4">
    <source>
        <dbReference type="SAM" id="MobiDB-lite"/>
    </source>
</evidence>
<evidence type="ECO:0000256" key="3">
    <source>
        <dbReference type="ARBA" id="ARBA00023274"/>
    </source>
</evidence>
<protein>
    <recommendedName>
        <fullName evidence="5">Large ribosomal subunit protein eL24-related N-terminal domain-containing protein</fullName>
    </recommendedName>
</protein>
<feature type="compositionally biased region" description="Low complexity" evidence="4">
    <location>
        <begin position="619"/>
        <end position="629"/>
    </location>
</feature>
<comment type="similarity">
    <text evidence="1">Belongs to the eukaryotic ribosomal protein eL24 family.</text>
</comment>
<feature type="compositionally biased region" description="Basic and acidic residues" evidence="4">
    <location>
        <begin position="1"/>
        <end position="12"/>
    </location>
</feature>
<feature type="compositionally biased region" description="Basic and acidic residues" evidence="4">
    <location>
        <begin position="185"/>
        <end position="196"/>
    </location>
</feature>
<dbReference type="Gene3D" id="2.30.170.20">
    <property type="entry name" value="Ribosomal protein L24e"/>
    <property type="match status" value="1"/>
</dbReference>
<reference evidence="6" key="2">
    <citation type="submission" date="2021-01" db="EMBL/GenBank/DDBJ databases">
        <title>Pan-genome distribution and transcriptional activeness of fungal secondary metabolism genes in Aspergillus section Fumigati.</title>
        <authorList>
            <person name="Takahashi H."/>
            <person name="Umemura M."/>
            <person name="Ninomiya A."/>
            <person name="Kusuya Y."/>
            <person name="Urayama S."/>
            <person name="Shimizu M."/>
            <person name="Watanabe A."/>
            <person name="Kamei K."/>
            <person name="Yaguchi T."/>
            <person name="Hagiwara D."/>
        </authorList>
    </citation>
    <scope>NUCLEOTIDE SEQUENCE</scope>
    <source>
        <strain evidence="6">IFM 46973</strain>
    </source>
</reference>
<feature type="compositionally biased region" description="Basic and acidic residues" evidence="4">
    <location>
        <begin position="160"/>
        <end position="173"/>
    </location>
</feature>
<keyword evidence="2" id="KW-0689">Ribosomal protein</keyword>
<dbReference type="InterPro" id="IPR038630">
    <property type="entry name" value="L24e/L24_sf"/>
</dbReference>
<dbReference type="GO" id="GO:0002181">
    <property type="term" value="P:cytoplasmic translation"/>
    <property type="evidence" value="ECO:0007669"/>
    <property type="project" value="TreeGrafter"/>
</dbReference>
<dbReference type="InterPro" id="IPR000988">
    <property type="entry name" value="Ribosomal_eL24-rel_N"/>
</dbReference>
<dbReference type="InterPro" id="IPR056366">
    <property type="entry name" value="Ribosomal_eL24"/>
</dbReference>
<dbReference type="GeneID" id="66992680"/>
<proteinExistence type="inferred from homology"/>
<gene>
    <name evidence="6" type="ORF">Aud_005204</name>
</gene>
<evidence type="ECO:0000313" key="7">
    <source>
        <dbReference type="Proteomes" id="UP000036893"/>
    </source>
</evidence>
<dbReference type="GO" id="GO:0022625">
    <property type="term" value="C:cytosolic large ribosomal subunit"/>
    <property type="evidence" value="ECO:0007669"/>
    <property type="project" value="TreeGrafter"/>
</dbReference>
<name>A0A8E0QQG8_9EURO</name>
<dbReference type="Proteomes" id="UP000036893">
    <property type="component" value="Unassembled WGS sequence"/>
</dbReference>
<evidence type="ECO:0000259" key="5">
    <source>
        <dbReference type="Pfam" id="PF01246"/>
    </source>
</evidence>
<dbReference type="AlphaFoldDB" id="A0A8E0QQG8"/>
<feature type="region of interest" description="Disordered" evidence="4">
    <location>
        <begin position="1"/>
        <end position="22"/>
    </location>
</feature>
<feature type="domain" description="Large ribosomal subunit protein eL24-related N-terminal" evidence="5">
    <location>
        <begin position="490"/>
        <end position="555"/>
    </location>
</feature>
<feature type="region of interest" description="Disordered" evidence="4">
    <location>
        <begin position="87"/>
        <end position="113"/>
    </location>
</feature>
<feature type="compositionally biased region" description="Acidic residues" evidence="4">
    <location>
        <begin position="305"/>
        <end position="317"/>
    </location>
</feature>
<dbReference type="PANTHER" id="PTHR10792">
    <property type="entry name" value="60S RIBOSOMAL PROTEIN L24"/>
    <property type="match status" value="1"/>
</dbReference>
<feature type="compositionally biased region" description="Polar residues" evidence="4">
    <location>
        <begin position="283"/>
        <end position="294"/>
    </location>
</feature>